<dbReference type="EMBL" id="ML010576">
    <property type="protein sequence ID" value="RKO95972.1"/>
    <property type="molecule type" value="Genomic_DNA"/>
</dbReference>
<evidence type="ECO:0000256" key="2">
    <source>
        <dbReference type="SAM" id="SignalP"/>
    </source>
</evidence>
<evidence type="ECO:0000313" key="4">
    <source>
        <dbReference type="Proteomes" id="UP000268535"/>
    </source>
</evidence>
<reference evidence="4" key="1">
    <citation type="journal article" date="2018" name="Nat. Microbiol.">
        <title>Leveraging single-cell genomics to expand the fungal tree of life.</title>
        <authorList>
            <person name="Ahrendt S.R."/>
            <person name="Quandt C.A."/>
            <person name="Ciobanu D."/>
            <person name="Clum A."/>
            <person name="Salamov A."/>
            <person name="Andreopoulos B."/>
            <person name="Cheng J.F."/>
            <person name="Woyke T."/>
            <person name="Pelin A."/>
            <person name="Henrissat B."/>
            <person name="Reynolds N.K."/>
            <person name="Benny G.L."/>
            <person name="Smith M.E."/>
            <person name="James T.Y."/>
            <person name="Grigoriev I.V."/>
        </authorList>
    </citation>
    <scope>NUCLEOTIDE SEQUENCE [LARGE SCALE GENOMIC DNA]</scope>
    <source>
        <strain evidence="4">ATCC 52028</strain>
    </source>
</reference>
<accession>A0A4P9WTH0</accession>
<sequence>MFIGGHEGLLPFLLQALLLGLVVTALPPKIPLEKPETEDAKVNDAFLSKITKDLMTHDFQFPRGPRLAALKTEDPSEYGGDLSTAVPPTYTAGITGPDPMAGTVSSLYQMPTSGSQASGPGQPTADDGFIGAGLTSEGNLLPSRQYQGGWYPQTGFDNQFQNPLPERAIGLGRETIPQQSPSFLATPVLPDMNSVIHGPESASNIGGYVHFPVDDSVQTRASPQSTVNWMAGLDEGRMERGNPQRFGSLNNGPHSLTAGDGLIGPDFVPVPNPEFTPAMYAGSFSAQVPSAESIVHDWTVWFGSSRSKPTSPETRYRPEPTWHSLRTQYQKSG</sequence>
<name>A0A4P9WTH0_9FUNG</name>
<dbReference type="AlphaFoldDB" id="A0A4P9WTH0"/>
<evidence type="ECO:0000313" key="3">
    <source>
        <dbReference type="EMBL" id="RKO95972.1"/>
    </source>
</evidence>
<keyword evidence="2" id="KW-0732">Signal</keyword>
<dbReference type="Proteomes" id="UP000268535">
    <property type="component" value="Unassembled WGS sequence"/>
</dbReference>
<feature type="region of interest" description="Disordered" evidence="1">
    <location>
        <begin position="303"/>
        <end position="333"/>
    </location>
</feature>
<gene>
    <name evidence="3" type="ORF">CAUPRSCDRAFT_12326</name>
</gene>
<feature type="compositionally biased region" description="Polar residues" evidence="1">
    <location>
        <begin position="324"/>
        <end position="333"/>
    </location>
</feature>
<feature type="compositionally biased region" description="Polar residues" evidence="1">
    <location>
        <begin position="303"/>
        <end position="313"/>
    </location>
</feature>
<protein>
    <submittedName>
        <fullName evidence="3">Uncharacterized protein</fullName>
    </submittedName>
</protein>
<organism evidence="3 4">
    <name type="scientific">Caulochytrium protostelioides</name>
    <dbReference type="NCBI Taxonomy" id="1555241"/>
    <lineage>
        <taxon>Eukaryota</taxon>
        <taxon>Fungi</taxon>
        <taxon>Fungi incertae sedis</taxon>
        <taxon>Chytridiomycota</taxon>
        <taxon>Chytridiomycota incertae sedis</taxon>
        <taxon>Chytridiomycetes</taxon>
        <taxon>Caulochytriales</taxon>
        <taxon>Caulochytriaceae</taxon>
        <taxon>Caulochytrium</taxon>
    </lineage>
</organism>
<evidence type="ECO:0000256" key="1">
    <source>
        <dbReference type="SAM" id="MobiDB-lite"/>
    </source>
</evidence>
<feature type="chain" id="PRO_5020725225" evidence="2">
    <location>
        <begin position="26"/>
        <end position="333"/>
    </location>
</feature>
<feature type="signal peptide" evidence="2">
    <location>
        <begin position="1"/>
        <end position="25"/>
    </location>
</feature>
<proteinExistence type="predicted"/>